<name>A0ABX2PVP3_9RHOB</name>
<gene>
    <name evidence="1" type="ORF">HW561_20935</name>
</gene>
<protein>
    <recommendedName>
        <fullName evidence="3">Catalase</fullName>
    </recommendedName>
</protein>
<dbReference type="Proteomes" id="UP000630805">
    <property type="component" value="Unassembled WGS sequence"/>
</dbReference>
<dbReference type="EMBL" id="JABXWT010000021">
    <property type="protein sequence ID" value="NVO58255.1"/>
    <property type="molecule type" value="Genomic_DNA"/>
</dbReference>
<comment type="caution">
    <text evidence="1">The sequence shown here is derived from an EMBL/GenBank/DDBJ whole genome shotgun (WGS) entry which is preliminary data.</text>
</comment>
<dbReference type="RefSeq" id="WP_176867298.1">
    <property type="nucleotide sequence ID" value="NZ_JABXWT010000021.1"/>
</dbReference>
<dbReference type="Gene3D" id="2.40.180.10">
    <property type="entry name" value="Catalase core domain"/>
    <property type="match status" value="1"/>
</dbReference>
<keyword evidence="2" id="KW-1185">Reference proteome</keyword>
<dbReference type="SUPFAM" id="SSF56634">
    <property type="entry name" value="Heme-dependent catalase-like"/>
    <property type="match status" value="1"/>
</dbReference>
<sequence length="411" mass="45683">MAQASNSSSTSPNFERIPDEEDAWRNEIAALTVKLQEKRKSLQNGEVLRGVHPKSHGCLDAEFVVNSDVPENLQVGLFAHPGRRYSAKIRYSNADVLKRADIEKKKSNGTKVMNHGSRGMAIKVLHVDEDTLLADGEMQNQDFLMVNTPEFAFRNVRDYRRLTAALVASEDGATPDLFFLPGVMLKMGMMDMSGNLVPASASDTEQMIGLRTTFTQLHEVFADYSAADLQGVITASKVVEKIRKTATRSPHEATYFSAAPFQFGAGRVMRYSVAPMDSGLSDAEFTQDQMADLHEDYLAQALEVTLCSKTQIKLIFRVQVATADDIAGNEQEMIENAALPWDETKFPFVEVAQLVIQRQMERNMVDACKPLLFTPWHSLADHKPLGGINRLRKPVYSASADFRRSSGQSTL</sequence>
<dbReference type="InterPro" id="IPR020835">
    <property type="entry name" value="Catalase_sf"/>
</dbReference>
<evidence type="ECO:0000313" key="1">
    <source>
        <dbReference type="EMBL" id="NVO58255.1"/>
    </source>
</evidence>
<organism evidence="1 2">
    <name type="scientific">Ruegeria haliotis</name>
    <dbReference type="NCBI Taxonomy" id="2747601"/>
    <lineage>
        <taxon>Bacteria</taxon>
        <taxon>Pseudomonadati</taxon>
        <taxon>Pseudomonadota</taxon>
        <taxon>Alphaproteobacteria</taxon>
        <taxon>Rhodobacterales</taxon>
        <taxon>Roseobacteraceae</taxon>
        <taxon>Ruegeria</taxon>
    </lineage>
</organism>
<accession>A0ABX2PVP3</accession>
<evidence type="ECO:0008006" key="3">
    <source>
        <dbReference type="Google" id="ProtNLM"/>
    </source>
</evidence>
<reference evidence="1 2" key="1">
    <citation type="submission" date="2020-06" db="EMBL/GenBank/DDBJ databases">
        <authorList>
            <person name="Cao W.R."/>
        </authorList>
    </citation>
    <scope>NUCLEOTIDE SEQUENCE [LARGE SCALE GENOMIC DNA]</scope>
    <source>
        <strain evidence="1 2">B1Z28</strain>
    </source>
</reference>
<evidence type="ECO:0000313" key="2">
    <source>
        <dbReference type="Proteomes" id="UP000630805"/>
    </source>
</evidence>
<proteinExistence type="predicted"/>